<evidence type="ECO:0000256" key="1">
    <source>
        <dbReference type="ARBA" id="ARBA00022630"/>
    </source>
</evidence>
<sequence>MSGEGGASGAGGPDEVFDVIVVGAGVAGLTAAAATARGGARTLLLDRLGVGGQVSTVENVANAPGFDEPIAGYDLGVELLEVAESAGAEVALDEVEAIEAAGPAAIDEAVVNGGGFVVRAAARSLGARAIVIATGSTRRALGLVGEAELEGRGISHCASCDGPFFRERRVVVVGGGDSAYDEALVLAEHAADVLVVHTGPEPTARATAVENLRARPNARELPNATVTAVRGTERVESVTISRHDTGQEVDQAADGLFVYIGLQPNSRPIAGLVDLDRDGRVVVDAGLQTSRQGAFAAGDVRSGTAAMLAESATDGESAAASALEFLRAPR</sequence>
<evidence type="ECO:0000256" key="3">
    <source>
        <dbReference type="ARBA" id="ARBA00023002"/>
    </source>
</evidence>
<name>A0A6H9WPF2_9MICO</name>
<dbReference type="InterPro" id="IPR023753">
    <property type="entry name" value="FAD/NAD-binding_dom"/>
</dbReference>
<dbReference type="Proteomes" id="UP000431744">
    <property type="component" value="Unassembled WGS sequence"/>
</dbReference>
<keyword evidence="1" id="KW-0285">Flavoprotein</keyword>
<keyword evidence="9" id="KW-1185">Reference proteome</keyword>
<feature type="domain" description="FAD/NAD(P)-binding" evidence="7">
    <location>
        <begin position="17"/>
        <end position="312"/>
    </location>
</feature>
<accession>A0A6H9WPF2</accession>
<proteinExistence type="predicted"/>
<evidence type="ECO:0000256" key="6">
    <source>
        <dbReference type="ARBA" id="ARBA00048132"/>
    </source>
</evidence>
<protein>
    <submittedName>
        <fullName evidence="8">NAD(P)-binding protein</fullName>
    </submittedName>
</protein>
<evidence type="ECO:0000256" key="2">
    <source>
        <dbReference type="ARBA" id="ARBA00022827"/>
    </source>
</evidence>
<evidence type="ECO:0000256" key="4">
    <source>
        <dbReference type="ARBA" id="ARBA00023157"/>
    </source>
</evidence>
<dbReference type="PROSITE" id="PS00573">
    <property type="entry name" value="PYRIDINE_REDOX_2"/>
    <property type="match status" value="1"/>
</dbReference>
<reference evidence="8 9" key="1">
    <citation type="submission" date="2019-09" db="EMBL/GenBank/DDBJ databases">
        <title>Phylogeny of genus Pseudoclavibacter and closely related genus.</title>
        <authorList>
            <person name="Li Y."/>
        </authorList>
    </citation>
    <scope>NUCLEOTIDE SEQUENCE [LARGE SCALE GENOMIC DNA]</scope>
    <source>
        <strain evidence="8 9">EGI 60007</strain>
    </source>
</reference>
<comment type="catalytic activity">
    <reaction evidence="6">
        <text>[thioredoxin]-dithiol + NADP(+) = [thioredoxin]-disulfide + NADPH + H(+)</text>
        <dbReference type="Rhea" id="RHEA:20345"/>
        <dbReference type="Rhea" id="RHEA-COMP:10698"/>
        <dbReference type="Rhea" id="RHEA-COMP:10700"/>
        <dbReference type="ChEBI" id="CHEBI:15378"/>
        <dbReference type="ChEBI" id="CHEBI:29950"/>
        <dbReference type="ChEBI" id="CHEBI:50058"/>
        <dbReference type="ChEBI" id="CHEBI:57783"/>
        <dbReference type="ChEBI" id="CHEBI:58349"/>
        <dbReference type="EC" id="1.8.1.9"/>
    </reaction>
</comment>
<dbReference type="GO" id="GO:0004791">
    <property type="term" value="F:thioredoxin-disulfide reductase (NADPH) activity"/>
    <property type="evidence" value="ECO:0007669"/>
    <property type="project" value="UniProtKB-EC"/>
</dbReference>
<dbReference type="RefSeq" id="WP_158027451.1">
    <property type="nucleotide sequence ID" value="NZ_BMHG01000001.1"/>
</dbReference>
<gene>
    <name evidence="8" type="ORF">F8O04_00905</name>
</gene>
<comment type="caution">
    <text evidence="8">The sequence shown here is derived from an EMBL/GenBank/DDBJ whole genome shotgun (WGS) entry which is preliminary data.</text>
</comment>
<keyword evidence="4" id="KW-1015">Disulfide bond</keyword>
<evidence type="ECO:0000313" key="8">
    <source>
        <dbReference type="EMBL" id="KAB1648897.1"/>
    </source>
</evidence>
<keyword evidence="3" id="KW-0560">Oxidoreductase</keyword>
<evidence type="ECO:0000313" key="9">
    <source>
        <dbReference type="Proteomes" id="UP000431744"/>
    </source>
</evidence>
<dbReference type="AlphaFoldDB" id="A0A6H9WPF2"/>
<dbReference type="PRINTS" id="PR00469">
    <property type="entry name" value="PNDRDTASEII"/>
</dbReference>
<dbReference type="OrthoDB" id="9806179at2"/>
<dbReference type="SUPFAM" id="SSF51905">
    <property type="entry name" value="FAD/NAD(P)-binding domain"/>
    <property type="match status" value="1"/>
</dbReference>
<dbReference type="InterPro" id="IPR036188">
    <property type="entry name" value="FAD/NAD-bd_sf"/>
</dbReference>
<evidence type="ECO:0000256" key="5">
    <source>
        <dbReference type="ARBA" id="ARBA00023284"/>
    </source>
</evidence>
<keyword evidence="2" id="KW-0274">FAD</keyword>
<dbReference type="Pfam" id="PF07992">
    <property type="entry name" value="Pyr_redox_2"/>
    <property type="match status" value="1"/>
</dbReference>
<keyword evidence="5" id="KW-0676">Redox-active center</keyword>
<dbReference type="InterPro" id="IPR008255">
    <property type="entry name" value="Pyr_nucl-diS_OxRdtase_2_AS"/>
</dbReference>
<dbReference type="Gene3D" id="3.50.50.60">
    <property type="entry name" value="FAD/NAD(P)-binding domain"/>
    <property type="match status" value="2"/>
</dbReference>
<evidence type="ECO:0000259" key="7">
    <source>
        <dbReference type="Pfam" id="PF07992"/>
    </source>
</evidence>
<dbReference type="PANTHER" id="PTHR48105">
    <property type="entry name" value="THIOREDOXIN REDUCTASE 1-RELATED-RELATED"/>
    <property type="match status" value="1"/>
</dbReference>
<dbReference type="EMBL" id="WBJY01000001">
    <property type="protein sequence ID" value="KAB1648897.1"/>
    <property type="molecule type" value="Genomic_DNA"/>
</dbReference>
<dbReference type="InterPro" id="IPR050097">
    <property type="entry name" value="Ferredoxin-NADP_redctase_2"/>
</dbReference>
<organism evidence="8 9">
    <name type="scientific">Pseudoclavibacter endophyticus</name>
    <dbReference type="NCBI Taxonomy" id="1778590"/>
    <lineage>
        <taxon>Bacteria</taxon>
        <taxon>Bacillati</taxon>
        <taxon>Actinomycetota</taxon>
        <taxon>Actinomycetes</taxon>
        <taxon>Micrococcales</taxon>
        <taxon>Microbacteriaceae</taxon>
        <taxon>Pseudoclavibacter</taxon>
    </lineage>
</organism>
<dbReference type="PRINTS" id="PR00368">
    <property type="entry name" value="FADPNR"/>
</dbReference>